<comment type="similarity">
    <text evidence="1">Belongs to the CWC26 family.</text>
</comment>
<name>A0ABQ0M3E2_MYCCL</name>
<reference evidence="4" key="1">
    <citation type="submission" date="2014-09" db="EMBL/GenBank/DDBJ databases">
        <title>Genome sequence of the luminous mushroom Mycena chlorophos for searching fungal bioluminescence genes.</title>
        <authorList>
            <person name="Tanaka Y."/>
            <person name="Kasuga D."/>
            <person name="Oba Y."/>
            <person name="Hase S."/>
            <person name="Sato K."/>
            <person name="Oba Y."/>
            <person name="Sakakibara Y."/>
        </authorList>
    </citation>
    <scope>NUCLEOTIDE SEQUENCE</scope>
</reference>
<evidence type="ECO:0000259" key="3">
    <source>
        <dbReference type="Pfam" id="PF07992"/>
    </source>
</evidence>
<gene>
    <name evidence="4" type="ORF">MCHLO_14311</name>
</gene>
<protein>
    <recommendedName>
        <fullName evidence="3">FAD/NAD(P)-binding domain-containing protein</fullName>
    </recommendedName>
</protein>
<dbReference type="EMBL" id="DF849506">
    <property type="protein sequence ID" value="GAT57805.1"/>
    <property type="molecule type" value="Genomic_DNA"/>
</dbReference>
<evidence type="ECO:0000256" key="2">
    <source>
        <dbReference type="SAM" id="MobiDB-lite"/>
    </source>
</evidence>
<proteinExistence type="inferred from homology"/>
<dbReference type="PANTHER" id="PTHR31809:SF0">
    <property type="entry name" value="BUD13 HOMOLOG"/>
    <property type="match status" value="1"/>
</dbReference>
<dbReference type="InterPro" id="IPR051112">
    <property type="entry name" value="CWC26_splicing_factor"/>
</dbReference>
<dbReference type="Pfam" id="PF09736">
    <property type="entry name" value="Bud13"/>
    <property type="match status" value="1"/>
</dbReference>
<dbReference type="SUPFAM" id="SSF51905">
    <property type="entry name" value="FAD/NAD(P)-binding domain"/>
    <property type="match status" value="1"/>
</dbReference>
<evidence type="ECO:0000313" key="4">
    <source>
        <dbReference type="EMBL" id="GAT57805.1"/>
    </source>
</evidence>
<dbReference type="PRINTS" id="PR00368">
    <property type="entry name" value="FADPNR"/>
</dbReference>
<accession>A0ABQ0M3E2</accession>
<dbReference type="Gene3D" id="3.50.50.100">
    <property type="match status" value="1"/>
</dbReference>
<keyword evidence="5" id="KW-1185">Reference proteome</keyword>
<dbReference type="Pfam" id="PF07992">
    <property type="entry name" value="Pyr_redox_2"/>
    <property type="match status" value="1"/>
</dbReference>
<dbReference type="Proteomes" id="UP000815677">
    <property type="component" value="Unassembled WGS sequence"/>
</dbReference>
<feature type="region of interest" description="Disordered" evidence="2">
    <location>
        <begin position="78"/>
        <end position="103"/>
    </location>
</feature>
<dbReference type="InterPro" id="IPR036188">
    <property type="entry name" value="FAD/NAD-bd_sf"/>
</dbReference>
<feature type="region of interest" description="Disordered" evidence="2">
    <location>
        <begin position="238"/>
        <end position="265"/>
    </location>
</feature>
<dbReference type="InterPro" id="IPR023753">
    <property type="entry name" value="FAD/NAD-binding_dom"/>
</dbReference>
<dbReference type="PRINTS" id="PR00411">
    <property type="entry name" value="PNDRDTASEI"/>
</dbReference>
<evidence type="ECO:0000256" key="1">
    <source>
        <dbReference type="ARBA" id="ARBA00011069"/>
    </source>
</evidence>
<organism evidence="4 5">
    <name type="scientific">Mycena chlorophos</name>
    <name type="common">Agaric fungus</name>
    <name type="synonym">Agaricus chlorophos</name>
    <dbReference type="NCBI Taxonomy" id="658473"/>
    <lineage>
        <taxon>Eukaryota</taxon>
        <taxon>Fungi</taxon>
        <taxon>Dikarya</taxon>
        <taxon>Basidiomycota</taxon>
        <taxon>Agaricomycotina</taxon>
        <taxon>Agaricomycetes</taxon>
        <taxon>Agaricomycetidae</taxon>
        <taxon>Agaricales</taxon>
        <taxon>Marasmiineae</taxon>
        <taxon>Mycenaceae</taxon>
        <taxon>Mycena</taxon>
    </lineage>
</organism>
<sequence>MSSKQAYLAAHYMSGPKADAILARDPSKKKKRKATSSAATSKPGFIVDTDGGWGDEMREEAEEVEDVIVASDRTFKKRKVDGGSGWTTVKEPTPPPAEDEKPQIVVEEEPAPMLGGLVSAKQLRKALPQSNVEAVATADEIALAQETIYRDARGKKIDTKAARAEAARLKREREEKEAQKMEWGKGLVQRDETEKLKQQLEKNRTSKFARHADDADLNEEQKAKELWNDPAAQFLTKKRAKGPRRPEYSGPTPAPNRFGIKPGYRWDGVDRGNGGADLPMERRRHVAFGPAIVLSAPVPADVVSVLSRKEGSVLLSFLAIVCWSKNAAYLGRPSWNHLEPYQDITFRNRPIDSMKSSIRRARNDLLKQIMFSKLVVIGTGFAGMWAALSAARKRELAAKADKFIHIVVIAPEPTLYVRPRLYESLEGLKAAQAPLSELFATVGVQFVSGMVDSIDFAAKSLKYRSPAGEPAALTYDRLVLASGSVLYRLESITGLSEFAFEDTMPSALELNEHLQSLAALPPSPARDTVVIGGGGFTGAEIAAEMPSRLRRILGADADVRVVVLEKGDHYDFMGEKAMPVVQEAFASLGIEVLTGQGVMAVDVDGVMTSKGLRIATKTFIWTAGMRANRLTIQFSGERDDLGRLFVTQELKVPGINDVFAAGDTVKVADDDKGHVVDMSCQHAMNLGKTAGNNAMADLLDVEQEPYNQPF</sequence>
<evidence type="ECO:0000313" key="5">
    <source>
        <dbReference type="Proteomes" id="UP000815677"/>
    </source>
</evidence>
<dbReference type="PANTHER" id="PTHR31809">
    <property type="entry name" value="BUD13 HOMOLOG"/>
    <property type="match status" value="1"/>
</dbReference>
<feature type="region of interest" description="Disordered" evidence="2">
    <location>
        <begin position="18"/>
        <end position="53"/>
    </location>
</feature>
<feature type="domain" description="FAD/NAD(P)-binding" evidence="3">
    <location>
        <begin position="373"/>
        <end position="674"/>
    </location>
</feature>
<dbReference type="InterPro" id="IPR018609">
    <property type="entry name" value="Bud13"/>
</dbReference>